<keyword evidence="4" id="KW-1133">Transmembrane helix</keyword>
<dbReference type="Pfam" id="PF00379">
    <property type="entry name" value="Chitin_bind_4"/>
    <property type="match status" value="1"/>
</dbReference>
<dbReference type="PROSITE" id="PS51155">
    <property type="entry name" value="CHIT_BIND_RR_2"/>
    <property type="match status" value="1"/>
</dbReference>
<gene>
    <name evidence="5" type="ORF">J437_LFUL005692</name>
</gene>
<keyword evidence="6" id="KW-1185">Reference proteome</keyword>
<keyword evidence="4" id="KW-0812">Transmembrane</keyword>
<proteinExistence type="predicted"/>
<organism evidence="5 6">
    <name type="scientific">Ladona fulva</name>
    <name type="common">Scarce chaser dragonfly</name>
    <name type="synonym">Libellula fulva</name>
    <dbReference type="NCBI Taxonomy" id="123851"/>
    <lineage>
        <taxon>Eukaryota</taxon>
        <taxon>Metazoa</taxon>
        <taxon>Ecdysozoa</taxon>
        <taxon>Arthropoda</taxon>
        <taxon>Hexapoda</taxon>
        <taxon>Insecta</taxon>
        <taxon>Pterygota</taxon>
        <taxon>Palaeoptera</taxon>
        <taxon>Odonata</taxon>
        <taxon>Epiprocta</taxon>
        <taxon>Anisoptera</taxon>
        <taxon>Libelluloidea</taxon>
        <taxon>Libellulidae</taxon>
        <taxon>Ladona</taxon>
    </lineage>
</organism>
<feature type="transmembrane region" description="Helical" evidence="4">
    <location>
        <begin position="46"/>
        <end position="65"/>
    </location>
</feature>
<dbReference type="InterPro" id="IPR000618">
    <property type="entry name" value="Insect_cuticle"/>
</dbReference>
<accession>A0A8K0K615</accession>
<dbReference type="PANTHER" id="PTHR12236:SF95">
    <property type="entry name" value="CUTICULAR PROTEIN 76BD, ISOFORM C-RELATED"/>
    <property type="match status" value="1"/>
</dbReference>
<keyword evidence="4" id="KW-0472">Membrane</keyword>
<dbReference type="PRINTS" id="PR00947">
    <property type="entry name" value="CUTICLE"/>
</dbReference>
<dbReference type="EMBL" id="KZ308408">
    <property type="protein sequence ID" value="KAG8229059.1"/>
    <property type="molecule type" value="Genomic_DNA"/>
</dbReference>
<evidence type="ECO:0000256" key="3">
    <source>
        <dbReference type="SAM" id="MobiDB-lite"/>
    </source>
</evidence>
<evidence type="ECO:0000256" key="4">
    <source>
        <dbReference type="SAM" id="Phobius"/>
    </source>
</evidence>
<dbReference type="Proteomes" id="UP000792457">
    <property type="component" value="Unassembled WGS sequence"/>
</dbReference>
<dbReference type="GO" id="GO:0031012">
    <property type="term" value="C:extracellular matrix"/>
    <property type="evidence" value="ECO:0007669"/>
    <property type="project" value="TreeGrafter"/>
</dbReference>
<protein>
    <recommendedName>
        <fullName evidence="7">Cuticle protein</fullName>
    </recommendedName>
</protein>
<evidence type="ECO:0000313" key="5">
    <source>
        <dbReference type="EMBL" id="KAG8229059.1"/>
    </source>
</evidence>
<name>A0A8K0K615_LADFU</name>
<feature type="region of interest" description="Disordered" evidence="3">
    <location>
        <begin position="1"/>
        <end position="21"/>
    </location>
</feature>
<comment type="caution">
    <text evidence="5">The sequence shown here is derived from an EMBL/GenBank/DDBJ whole genome shotgun (WGS) entry which is preliminary data.</text>
</comment>
<evidence type="ECO:0000256" key="2">
    <source>
        <dbReference type="PROSITE-ProRule" id="PRU00497"/>
    </source>
</evidence>
<dbReference type="PROSITE" id="PS00233">
    <property type="entry name" value="CHIT_BIND_RR_1"/>
    <property type="match status" value="1"/>
</dbReference>
<dbReference type="PANTHER" id="PTHR12236">
    <property type="entry name" value="STRUCTURAL CONTITUENT OF CUTICLE"/>
    <property type="match status" value="1"/>
</dbReference>
<reference evidence="5" key="2">
    <citation type="submission" date="2017-10" db="EMBL/GenBank/DDBJ databases">
        <title>Ladona fulva Genome sequencing and assembly.</title>
        <authorList>
            <person name="Murali S."/>
            <person name="Richards S."/>
            <person name="Bandaranaike D."/>
            <person name="Bellair M."/>
            <person name="Blankenburg K."/>
            <person name="Chao H."/>
            <person name="Dinh H."/>
            <person name="Doddapaneni H."/>
            <person name="Dugan-Rocha S."/>
            <person name="Elkadiri S."/>
            <person name="Gnanaolivu R."/>
            <person name="Hernandez B."/>
            <person name="Skinner E."/>
            <person name="Javaid M."/>
            <person name="Lee S."/>
            <person name="Li M."/>
            <person name="Ming W."/>
            <person name="Munidasa M."/>
            <person name="Muniz J."/>
            <person name="Nguyen L."/>
            <person name="Hughes D."/>
            <person name="Osuji N."/>
            <person name="Pu L.-L."/>
            <person name="Puazo M."/>
            <person name="Qu C."/>
            <person name="Quiroz J."/>
            <person name="Raj R."/>
            <person name="Weissenberger G."/>
            <person name="Xin Y."/>
            <person name="Zou X."/>
            <person name="Han Y."/>
            <person name="Worley K."/>
            <person name="Muzny D."/>
            <person name="Gibbs R."/>
        </authorList>
    </citation>
    <scope>NUCLEOTIDE SEQUENCE</scope>
    <source>
        <strain evidence="5">Sampled in the wild</strain>
    </source>
</reference>
<evidence type="ECO:0008006" key="7">
    <source>
        <dbReference type="Google" id="ProtNLM"/>
    </source>
</evidence>
<evidence type="ECO:0000313" key="6">
    <source>
        <dbReference type="Proteomes" id="UP000792457"/>
    </source>
</evidence>
<dbReference type="InterPro" id="IPR051217">
    <property type="entry name" value="Insect_Cuticle_Struc_Prot"/>
</dbReference>
<sequence length="263" mass="27086">MGKSEGSRSKGDGERERRAGDSKVVSYSEGWEYTLKRGMVGRRKALGSDAFIILAALVAVARAGYIGSGAALGYAGHGLARAAPFAYTAGHGIAHAAPVGYAASPVGYAASPVGYAAAPVGYAAAPVAYAAPVARTIVAAPVARTIAIDTEYDPHPQYSYSYGVQDALTGDSKSQHETRNGDVVQGQYSLIEPDGSRRTVDYTADPINGFNAVVSKDPAIIKAAPVAYAAPIAAYAAHGAVPVAYAAKAYGHPLGYHTKAFLH</sequence>
<reference evidence="5" key="1">
    <citation type="submission" date="2013-04" db="EMBL/GenBank/DDBJ databases">
        <authorList>
            <person name="Qu J."/>
            <person name="Murali S.C."/>
            <person name="Bandaranaike D."/>
            <person name="Bellair M."/>
            <person name="Blankenburg K."/>
            <person name="Chao H."/>
            <person name="Dinh H."/>
            <person name="Doddapaneni H."/>
            <person name="Downs B."/>
            <person name="Dugan-Rocha S."/>
            <person name="Elkadiri S."/>
            <person name="Gnanaolivu R.D."/>
            <person name="Hernandez B."/>
            <person name="Javaid M."/>
            <person name="Jayaseelan J.C."/>
            <person name="Lee S."/>
            <person name="Li M."/>
            <person name="Ming W."/>
            <person name="Munidasa M."/>
            <person name="Muniz J."/>
            <person name="Nguyen L."/>
            <person name="Ongeri F."/>
            <person name="Osuji N."/>
            <person name="Pu L.-L."/>
            <person name="Puazo M."/>
            <person name="Qu C."/>
            <person name="Quiroz J."/>
            <person name="Raj R."/>
            <person name="Weissenberger G."/>
            <person name="Xin Y."/>
            <person name="Zou X."/>
            <person name="Han Y."/>
            <person name="Richards S."/>
            <person name="Worley K."/>
            <person name="Muzny D."/>
            <person name="Gibbs R."/>
        </authorList>
    </citation>
    <scope>NUCLEOTIDE SEQUENCE</scope>
    <source>
        <strain evidence="5">Sampled in the wild</strain>
    </source>
</reference>
<keyword evidence="1 2" id="KW-0193">Cuticle</keyword>
<dbReference type="InterPro" id="IPR031311">
    <property type="entry name" value="CHIT_BIND_RR_consensus"/>
</dbReference>
<dbReference type="OrthoDB" id="10071059at2759"/>
<dbReference type="GO" id="GO:0042302">
    <property type="term" value="F:structural constituent of cuticle"/>
    <property type="evidence" value="ECO:0007669"/>
    <property type="project" value="UniProtKB-UniRule"/>
</dbReference>
<dbReference type="AlphaFoldDB" id="A0A8K0K615"/>
<evidence type="ECO:0000256" key="1">
    <source>
        <dbReference type="ARBA" id="ARBA00022460"/>
    </source>
</evidence>
<dbReference type="GO" id="GO:0005615">
    <property type="term" value="C:extracellular space"/>
    <property type="evidence" value="ECO:0007669"/>
    <property type="project" value="TreeGrafter"/>
</dbReference>